<dbReference type="Proteomes" id="UP000001784">
    <property type="component" value="Chromosome"/>
</dbReference>
<dbReference type="RefSeq" id="WP_011700638.1">
    <property type="nucleotide sequence ID" value="NC_008554.1"/>
</dbReference>
<dbReference type="SUPFAM" id="SSF55874">
    <property type="entry name" value="ATPase domain of HSP90 chaperone/DNA topoisomerase II/histidine kinase"/>
    <property type="match status" value="1"/>
</dbReference>
<dbReference type="Gene3D" id="3.40.1350.10">
    <property type="match status" value="1"/>
</dbReference>
<proteinExistence type="predicted"/>
<evidence type="ECO:0000313" key="2">
    <source>
        <dbReference type="Proteomes" id="UP000001784"/>
    </source>
</evidence>
<protein>
    <recommendedName>
        <fullName evidence="3">ATP-binding protein</fullName>
    </recommendedName>
</protein>
<dbReference type="REBASE" id="13797">
    <property type="entry name" value="SfuMORF3853P"/>
</dbReference>
<gene>
    <name evidence="1" type="ordered locus">Sfum_3853</name>
</gene>
<dbReference type="HOGENOM" id="CLU_026144_0_0_7"/>
<dbReference type="eggNOG" id="COG0323">
    <property type="taxonomic scope" value="Bacteria"/>
</dbReference>
<name>A0LQ20_SYNFM</name>
<organism evidence="1 2">
    <name type="scientific">Syntrophobacter fumaroxidans (strain DSM 10017 / MPOB)</name>
    <dbReference type="NCBI Taxonomy" id="335543"/>
    <lineage>
        <taxon>Bacteria</taxon>
        <taxon>Pseudomonadati</taxon>
        <taxon>Thermodesulfobacteriota</taxon>
        <taxon>Syntrophobacteria</taxon>
        <taxon>Syntrophobacterales</taxon>
        <taxon>Syntrophobacteraceae</taxon>
        <taxon>Syntrophobacter</taxon>
    </lineage>
</organism>
<dbReference type="KEGG" id="sfu:Sfum_3853"/>
<sequence>MNEGIGTTGMAGNDHYRMTVDLNVLDHLGINLYSNIAAVLTEAVANAWDADAENVEIGIDPDGKFIEIKDDGIGMSIEDMNTKYLRVGYRRRDEDQETGRTTAKGRPVMGRKGLGKLSLFSIANTIEVHSAKNGESHGLRMTIDGIHKSVQDKEPFYSPEKLPREEIQVTNGTAILLKDIKRQRLGRGATALRKRLARRFSVVGEAHGFKILIDGHPISTADRGDLPMVQFLWSFGDEEPDLSSAGQLLEREALSDRLDAWDGDWSVTGWIGTARLPKQLDSDDAGNLNSIVVFARGRLFHENILDKLNDGRLYTKYLTGQIEADFLDADDEPDIATSDRQRVQEDDPRYVQLIAFLRKQLTQVEKRWTEWRRLHEVEKAKETSPALAEWLESLPEGFRKSAETLIAKLSALPVDQDEDRKLMYRHGILAFERMKLRGSAEELAAHVHDIDKLLAILADRDSLEASLYRDIVKSRLDAIKDFQGIADDNAKESVLQKYLFDHLWLLDPAWERATASEVMETRLTTDGVLTQDMTEKERLGRVDIAYRTMAGKHIIVELKRVKRKMKLLELQEQGQTYVDKLKKILLAQGDATPNIEVVFVLGEPIDEEGSNPERLKSSMAAISPGSRIVHYDSLIRGAQEAYSEFLKKSKQLDKLERIVDRI</sequence>
<dbReference type="InParanoid" id="A0LQ20"/>
<dbReference type="AlphaFoldDB" id="A0LQ20"/>
<keyword evidence="2" id="KW-1185">Reference proteome</keyword>
<dbReference type="InterPro" id="IPR036890">
    <property type="entry name" value="HATPase_C_sf"/>
</dbReference>
<dbReference type="EMBL" id="CP000478">
    <property type="protein sequence ID" value="ABK19522.1"/>
    <property type="molecule type" value="Genomic_DNA"/>
</dbReference>
<accession>A0LQ20</accession>
<evidence type="ECO:0000313" key="1">
    <source>
        <dbReference type="EMBL" id="ABK19522.1"/>
    </source>
</evidence>
<reference evidence="1 2" key="1">
    <citation type="submission" date="2006-10" db="EMBL/GenBank/DDBJ databases">
        <title>Complete sequence of Syntrophobacter fumaroxidans MPOB.</title>
        <authorList>
            <consortium name="US DOE Joint Genome Institute"/>
            <person name="Copeland A."/>
            <person name="Lucas S."/>
            <person name="Lapidus A."/>
            <person name="Barry K."/>
            <person name="Detter J.C."/>
            <person name="Glavina del Rio T."/>
            <person name="Hammon N."/>
            <person name="Israni S."/>
            <person name="Pitluck S."/>
            <person name="Goltsman E.G."/>
            <person name="Martinez M."/>
            <person name="Schmutz J."/>
            <person name="Larimer F."/>
            <person name="Land M."/>
            <person name="Hauser L."/>
            <person name="Kyrpides N."/>
            <person name="Kim E."/>
            <person name="Boone D.R."/>
            <person name="Brockman F."/>
            <person name="Culley D."/>
            <person name="Ferry J."/>
            <person name="Gunsalus R."/>
            <person name="McInerney M.J."/>
            <person name="Morrison M."/>
            <person name="Plugge C."/>
            <person name="Rohlin L."/>
            <person name="Scholten J."/>
            <person name="Sieber J."/>
            <person name="Stams A.J.M."/>
            <person name="Worm P."/>
            <person name="Henstra A.M."/>
            <person name="Richardson P."/>
        </authorList>
    </citation>
    <scope>NUCLEOTIDE SEQUENCE [LARGE SCALE GENOMIC DNA]</scope>
    <source>
        <strain evidence="2">DSM 10017 / MPOB</strain>
    </source>
</reference>
<dbReference type="Pfam" id="PF13589">
    <property type="entry name" value="HATPase_c_3"/>
    <property type="match status" value="1"/>
</dbReference>
<dbReference type="OrthoDB" id="5477772at2"/>
<evidence type="ECO:0008006" key="3">
    <source>
        <dbReference type="Google" id="ProtNLM"/>
    </source>
</evidence>
<dbReference type="GO" id="GO:0003676">
    <property type="term" value="F:nucleic acid binding"/>
    <property type="evidence" value="ECO:0007669"/>
    <property type="project" value="InterPro"/>
</dbReference>
<dbReference type="Gene3D" id="3.30.565.10">
    <property type="entry name" value="Histidine kinase-like ATPase, C-terminal domain"/>
    <property type="match status" value="1"/>
</dbReference>
<dbReference type="InterPro" id="IPR011856">
    <property type="entry name" value="tRNA_endonuc-like_dom_sf"/>
</dbReference>
<dbReference type="STRING" id="335543.Sfum_3853"/>